<accession>A0A0C2WLI9</accession>
<proteinExistence type="predicted"/>
<organism evidence="1 2">
    <name type="scientific">Amanita muscaria (strain Koide BX008)</name>
    <dbReference type="NCBI Taxonomy" id="946122"/>
    <lineage>
        <taxon>Eukaryota</taxon>
        <taxon>Fungi</taxon>
        <taxon>Dikarya</taxon>
        <taxon>Basidiomycota</taxon>
        <taxon>Agaricomycotina</taxon>
        <taxon>Agaricomycetes</taxon>
        <taxon>Agaricomycetidae</taxon>
        <taxon>Agaricales</taxon>
        <taxon>Pluteineae</taxon>
        <taxon>Amanitaceae</taxon>
        <taxon>Amanita</taxon>
    </lineage>
</organism>
<protein>
    <submittedName>
        <fullName evidence="1">Uncharacterized protein</fullName>
    </submittedName>
</protein>
<reference evidence="1 2" key="1">
    <citation type="submission" date="2014-04" db="EMBL/GenBank/DDBJ databases">
        <title>Evolutionary Origins and Diversification of the Mycorrhizal Mutualists.</title>
        <authorList>
            <consortium name="DOE Joint Genome Institute"/>
            <consortium name="Mycorrhizal Genomics Consortium"/>
            <person name="Kohler A."/>
            <person name="Kuo A."/>
            <person name="Nagy L.G."/>
            <person name="Floudas D."/>
            <person name="Copeland A."/>
            <person name="Barry K.W."/>
            <person name="Cichocki N."/>
            <person name="Veneault-Fourrey C."/>
            <person name="LaButti K."/>
            <person name="Lindquist E.A."/>
            <person name="Lipzen A."/>
            <person name="Lundell T."/>
            <person name="Morin E."/>
            <person name="Murat C."/>
            <person name="Riley R."/>
            <person name="Ohm R."/>
            <person name="Sun H."/>
            <person name="Tunlid A."/>
            <person name="Henrissat B."/>
            <person name="Grigoriev I.V."/>
            <person name="Hibbett D.S."/>
            <person name="Martin F."/>
        </authorList>
    </citation>
    <scope>NUCLEOTIDE SEQUENCE [LARGE SCALE GENOMIC DNA]</scope>
    <source>
        <strain evidence="1 2">Koide BX008</strain>
    </source>
</reference>
<gene>
    <name evidence="1" type="ORF">M378DRAFT_379656</name>
</gene>
<evidence type="ECO:0000313" key="2">
    <source>
        <dbReference type="Proteomes" id="UP000054549"/>
    </source>
</evidence>
<dbReference type="Proteomes" id="UP000054549">
    <property type="component" value="Unassembled WGS sequence"/>
</dbReference>
<dbReference type="HOGENOM" id="CLU_2621508_0_0_1"/>
<dbReference type="AlphaFoldDB" id="A0A0C2WLI9"/>
<evidence type="ECO:0000313" key="1">
    <source>
        <dbReference type="EMBL" id="KIL57546.1"/>
    </source>
</evidence>
<keyword evidence="2" id="KW-1185">Reference proteome</keyword>
<name>A0A0C2WLI9_AMAMK</name>
<dbReference type="InParanoid" id="A0A0C2WLI9"/>
<dbReference type="EMBL" id="KN818365">
    <property type="protein sequence ID" value="KIL57546.1"/>
    <property type="molecule type" value="Genomic_DNA"/>
</dbReference>
<sequence length="78" mass="8440">MALSDAKRYHVLGQLHMTSTERELSGNVCSLTSSQRAPGVPPVQVYEVFGIHSTVMVFSGEPSSKGMVDPVRCADMID</sequence>